<dbReference type="SUPFAM" id="SSF75005">
    <property type="entry name" value="Arabinanase/levansucrase/invertase"/>
    <property type="match status" value="1"/>
</dbReference>
<dbReference type="RefSeq" id="WP_308350072.1">
    <property type="nucleotide sequence ID" value="NZ_CP129971.1"/>
</dbReference>
<keyword evidence="9" id="KW-1185">Reference proteome</keyword>
<dbReference type="Proteomes" id="UP001230496">
    <property type="component" value="Chromosome"/>
</dbReference>
<dbReference type="InterPro" id="IPR035986">
    <property type="entry name" value="PKD_dom_sf"/>
</dbReference>
<feature type="domain" description="PKD" evidence="7">
    <location>
        <begin position="518"/>
        <end position="555"/>
    </location>
</feature>
<dbReference type="GO" id="GO:0005261">
    <property type="term" value="F:monoatomic cation channel activity"/>
    <property type="evidence" value="ECO:0007669"/>
    <property type="project" value="TreeGrafter"/>
</dbReference>
<dbReference type="SUPFAM" id="SSF49299">
    <property type="entry name" value="PKD domain"/>
    <property type="match status" value="10"/>
</dbReference>
<feature type="domain" description="PKD" evidence="7">
    <location>
        <begin position="1237"/>
        <end position="1273"/>
    </location>
</feature>
<evidence type="ECO:0000256" key="3">
    <source>
        <dbReference type="ARBA" id="ARBA00022737"/>
    </source>
</evidence>
<sequence>MSFQLFSQTPTADFNLPADVCLDEQFQLENTSVNATSYEWEFCFSGFDGVTNVSEIGNLTGAGRILAFDVKKINGEWIGFAAGYSTNKLYRFIFQNGLDMPPTLIEEITLSAGFLGRALSIEMQYHQNNWYVLLYNRDDASIKSLNFGNSILNNTPSEFILKSGLSNSLVKMQILKEDNVYYLVVNNPNGSINILNTNNDFESPITEANTFLTSSISGVSSARDAKLIKENDSWYSFISDFNSKNIYRAKFNPDLMSGYLEEPTVIGTDLYSGNPNSIFLTKSDTGVYLHTLTFQGVLSKIKLTNIEAAINASDVEPYGTSNVYNEGYALKFFRDLGKWKGVVLKDNNNPDSKFFLVENNFQCNSSIIYSEDFQPTISYSSYGIYPIKLTAYDADGNSSSTINEITVQPLQGETVADPAYCVTNNIPFEFSTSENIVSYLWDFGDGSTSTAISPSHQYGSDGEYYISLEVESTAGCTNIFYDTLSILPEPQPEFITTKTEYCSFEPVAFSNTTPFDYGGNVAWSWDFNGEGNSTEENPNFTFETPGTKIITLEANVLGCIQTYQSTWEIIEGPEVDFSYDNNCLGEAIQFTNLSTGANITGYQWDFGNGESSTAENPQVTYVNPGTYALSLTVSNASGCDNTATQNIQIFEQLVDSIMSTEAIENLPFDLGIDWNNDFDSTQNLGYEWEVNGEIQTTDTATYTLGEGTYAVNLEVTTENGCLFTAQRSIEVKVSESPAPDFNLPVEVCLGEQFELENTSVNAARYEWDLCPFDLGQQHKNEVELIDFNFDNSIAFKIIQDGDSTFGFTFGRNNNNLYRLDYGENPSSEPGLTDLGNIDDLFRGPVAIDFIQEGDDWYALVTNYDNYDIIKLSFGSSLSNTPTAINLTNFGQISKPDGIHVKQYSDMIFAFVMNGTRITRLDFGNSINNTVTATSINVPNSNRLWGLDIIEDSGNYFGVLSSFGNSNVYYLEFGNDLSSTPAISEFDVSSLDLTSPGGLQLIKTDEKYYGFIQYRAGELVRFSFGSSMNINPIMQNLGRKEIIPPTSNAHVQILRDSSRWLGFTMNFGLSKLFRYEFVNECSATTDFSTETNPTLSLFLADTYPLKLTAYHENGKSKSITKEITVTENQAPEIAFTTGESLCVSAPIQFSSESNTEISSYSWDFGDGDASTEANPAHLFSSAGEYLVQLSVTDTAGCKNLFQDSVTIYAEPQPSFQAQVQGSICSQKPLNFTNTTNLPTSATFQWDFGDGNTSTEENPEHIYATEGEYIINFQIEMAGCLVEKTDTISVNPGPLVDFNYNDDCFGQVVNFENKSTGEFLQNFQWDFGDGTQSTQLNPNHSYDSAGTYNVQLSAFTSNGCDYTFEQEVIVHPIATVAFESEVGCANQPVQFNEEVVLQKSNITDYLWDFGISGTSSDLSAKANPQFTFPTAGTYQVHLQVTTADGCTSSGMQTVSVNALPQPAFTYEENCLNNPILFSPENTDNIIAHFWELQNQAGVVVFTAQSENFSYAFENSGSYQLRYRQQNENLCSNSITETIEILPLPEPEFQVSKICANEAVVLENITDLKGNILKNYSWSLDGETISTDFQPQYTFPNSGDFLLGLQVETQNGCIQNIEKTISVSPSPTAFFELEQTLAAFPYTLNLNAESVGQTTVRPANTDTEARSDASQTESVGQLPTSNFQLLTSNPQNPSSNITWTLNNDTISSSAQLNHTITEPGTYLLGLIITNEAGCSDTHYEQIRIRKPNLDIALNNLRITQDQEFTSFILNISNKGTLVPERLDLDIDLGSYSVTETIEEPLLPERNRNVALSIKLTEEQIRGLAKICIRAIPHNSQGSDSNENNNRVCTNIESGLIIMEIYPNPVATQFTMPLIIPENANVDLSLEQSNGQTVKTYFYDLEAGYHEIKIDRDNIKPGIYFLRIRYQGEEKVKKIIFQ</sequence>
<dbReference type="InterPro" id="IPR023296">
    <property type="entry name" value="Glyco_hydro_beta-prop_sf"/>
</dbReference>
<feature type="domain" description="PKD" evidence="7">
    <location>
        <begin position="1307"/>
        <end position="1368"/>
    </location>
</feature>
<dbReference type="InterPro" id="IPR026444">
    <property type="entry name" value="Secre_tail"/>
</dbReference>
<protein>
    <submittedName>
        <fullName evidence="8">PKD domain-containing protein</fullName>
    </submittedName>
</protein>
<dbReference type="KEGG" id="msaa:QYS49_32720"/>
<reference evidence="8 9" key="1">
    <citation type="submission" date="2023-08" db="EMBL/GenBank/DDBJ databases">
        <title>Comparative genomics and taxonomic characterization of three novel marine species of genus Marivirga.</title>
        <authorList>
            <person name="Muhammad N."/>
            <person name="Kim S.-G."/>
        </authorList>
    </citation>
    <scope>NUCLEOTIDE SEQUENCE [LARGE SCALE GENOMIC DNA]</scope>
    <source>
        <strain evidence="8 9">BDSF4-3</strain>
    </source>
</reference>
<proteinExistence type="predicted"/>
<evidence type="ECO:0000313" key="8">
    <source>
        <dbReference type="EMBL" id="WMN12180.1"/>
    </source>
</evidence>
<dbReference type="SMART" id="SM00089">
    <property type="entry name" value="PKD"/>
    <property type="match status" value="11"/>
</dbReference>
<comment type="subcellular location">
    <subcellularLocation>
        <location evidence="1">Membrane</location>
        <topology evidence="1">Multi-pass membrane protein</topology>
    </subcellularLocation>
</comment>
<feature type="domain" description="PKD" evidence="7">
    <location>
        <begin position="425"/>
        <end position="475"/>
    </location>
</feature>
<dbReference type="PROSITE" id="PS50093">
    <property type="entry name" value="PKD"/>
    <property type="match status" value="8"/>
</dbReference>
<keyword evidence="4" id="KW-1133">Transmembrane helix</keyword>
<evidence type="ECO:0000256" key="2">
    <source>
        <dbReference type="ARBA" id="ARBA00022692"/>
    </source>
</evidence>
<feature type="domain" description="PKD" evidence="7">
    <location>
        <begin position="585"/>
        <end position="656"/>
    </location>
</feature>
<evidence type="ECO:0000313" key="9">
    <source>
        <dbReference type="Proteomes" id="UP001230496"/>
    </source>
</evidence>
<evidence type="ECO:0000256" key="4">
    <source>
        <dbReference type="ARBA" id="ARBA00022989"/>
    </source>
</evidence>
<dbReference type="Pfam" id="PF18962">
    <property type="entry name" value="Por_Secre_tail"/>
    <property type="match status" value="1"/>
</dbReference>
<dbReference type="PANTHER" id="PTHR46730">
    <property type="entry name" value="POLYCYSTIN-1"/>
    <property type="match status" value="1"/>
</dbReference>
<dbReference type="NCBIfam" id="TIGR04183">
    <property type="entry name" value="Por_Secre_tail"/>
    <property type="match status" value="1"/>
</dbReference>
<feature type="domain" description="PKD" evidence="7">
    <location>
        <begin position="1129"/>
        <end position="1213"/>
    </location>
</feature>
<evidence type="ECO:0000256" key="5">
    <source>
        <dbReference type="ARBA" id="ARBA00023136"/>
    </source>
</evidence>
<dbReference type="EMBL" id="CP129971">
    <property type="protein sequence ID" value="WMN12180.1"/>
    <property type="molecule type" value="Genomic_DNA"/>
</dbReference>
<feature type="domain" description="PKD" evidence="7">
    <location>
        <begin position="1370"/>
        <end position="1454"/>
    </location>
</feature>
<gene>
    <name evidence="8" type="ORF">QYS49_32720</name>
</gene>
<accession>A0AA51RET2</accession>
<evidence type="ECO:0000256" key="6">
    <source>
        <dbReference type="SAM" id="MobiDB-lite"/>
    </source>
</evidence>
<dbReference type="InterPro" id="IPR022409">
    <property type="entry name" value="PKD/Chitinase_dom"/>
</dbReference>
<dbReference type="CDD" id="cd00146">
    <property type="entry name" value="PKD"/>
    <property type="match status" value="8"/>
</dbReference>
<keyword evidence="3" id="KW-0677">Repeat</keyword>
<dbReference type="GO" id="GO:0006816">
    <property type="term" value="P:calcium ion transport"/>
    <property type="evidence" value="ECO:0007669"/>
    <property type="project" value="TreeGrafter"/>
</dbReference>
<dbReference type="InterPro" id="IPR013783">
    <property type="entry name" value="Ig-like_fold"/>
</dbReference>
<dbReference type="PANTHER" id="PTHR46730:SF1">
    <property type="entry name" value="PLAT DOMAIN-CONTAINING PROTEIN"/>
    <property type="match status" value="1"/>
</dbReference>
<dbReference type="Gene3D" id="2.60.40.10">
    <property type="entry name" value="Immunoglobulins"/>
    <property type="match status" value="10"/>
</dbReference>
<dbReference type="InterPro" id="IPR000601">
    <property type="entry name" value="PKD_dom"/>
</dbReference>
<evidence type="ECO:0000256" key="1">
    <source>
        <dbReference type="ARBA" id="ARBA00004141"/>
    </source>
</evidence>
<feature type="region of interest" description="Disordered" evidence="6">
    <location>
        <begin position="1650"/>
        <end position="1673"/>
    </location>
</feature>
<name>A0AA51RET2_9BACT</name>
<feature type="domain" description="PKD" evidence="7">
    <location>
        <begin position="1689"/>
        <end position="1730"/>
    </location>
</feature>
<dbReference type="Pfam" id="PF18911">
    <property type="entry name" value="PKD_4"/>
    <property type="match status" value="6"/>
</dbReference>
<organism evidence="8 9">
    <name type="scientific">Marivirga salinarum</name>
    <dbReference type="NCBI Taxonomy" id="3059078"/>
    <lineage>
        <taxon>Bacteria</taxon>
        <taxon>Pseudomonadati</taxon>
        <taxon>Bacteroidota</taxon>
        <taxon>Cytophagia</taxon>
        <taxon>Cytophagales</taxon>
        <taxon>Marivirgaceae</taxon>
        <taxon>Marivirga</taxon>
    </lineage>
</organism>
<dbReference type="GO" id="GO:0005886">
    <property type="term" value="C:plasma membrane"/>
    <property type="evidence" value="ECO:0007669"/>
    <property type="project" value="TreeGrafter"/>
</dbReference>
<keyword evidence="5" id="KW-0472">Membrane</keyword>
<keyword evidence="2" id="KW-0812">Transmembrane</keyword>
<evidence type="ECO:0000259" key="7">
    <source>
        <dbReference type="PROSITE" id="PS50093"/>
    </source>
</evidence>